<accession>A0ABV7Z2N8</accession>
<dbReference type="EC" id="1.-.-.-" evidence="2"/>
<dbReference type="PANTHER" id="PTHR43364:SF1">
    <property type="entry name" value="OXIDOREDUCTASE YDHF"/>
    <property type="match status" value="1"/>
</dbReference>
<reference evidence="3" key="1">
    <citation type="journal article" date="2019" name="Int. J. Syst. Evol. Microbiol.">
        <title>The Global Catalogue of Microorganisms (GCM) 10K type strain sequencing project: providing services to taxonomists for standard genome sequencing and annotation.</title>
        <authorList>
            <consortium name="The Broad Institute Genomics Platform"/>
            <consortium name="The Broad Institute Genome Sequencing Center for Infectious Disease"/>
            <person name="Wu L."/>
            <person name="Ma J."/>
        </authorList>
    </citation>
    <scope>NUCLEOTIDE SEQUENCE [LARGE SCALE GENOMIC DNA]</scope>
    <source>
        <strain evidence="3">CECT 7956</strain>
    </source>
</reference>
<evidence type="ECO:0000313" key="2">
    <source>
        <dbReference type="EMBL" id="MFC3812602.1"/>
    </source>
</evidence>
<proteinExistence type="predicted"/>
<sequence length="291" mass="32319">MKKVLLSDSGPKVSEAIYGFWRWEDFGTETHSKLEKVINLCLDLGINTFDHADIYGGGTIESHFGNIIANSAIKREDLVLFSKCGIRKSDTGKEIFDNSPKYILSSIEQSLRNLKTDYLDIFLLNQSDFLADPEQTAMALAEAVNSGKVNHIGVANFTVFQHQLLASYLSKPIVTNHIEMNLMNISALVDGRLDFIKQQFSKPLAWSPLAGGEILEGKEGKAKVLNAKLANICKKYDANIEQTAVAWLMQLGTLPIIGSLSEERIKNVASASTIKLSREDWYDIYQVTLNG</sequence>
<dbReference type="EMBL" id="JBHRYQ010000001">
    <property type="protein sequence ID" value="MFC3812602.1"/>
    <property type="molecule type" value="Genomic_DNA"/>
</dbReference>
<dbReference type="Proteomes" id="UP001595616">
    <property type="component" value="Unassembled WGS sequence"/>
</dbReference>
<dbReference type="InterPro" id="IPR023210">
    <property type="entry name" value="NADP_OxRdtase_dom"/>
</dbReference>
<dbReference type="RefSeq" id="WP_379839485.1">
    <property type="nucleotide sequence ID" value="NZ_JBHRYQ010000001.1"/>
</dbReference>
<organism evidence="2 3">
    <name type="scientific">Lacihabitans lacunae</name>
    <dbReference type="NCBI Taxonomy" id="1028214"/>
    <lineage>
        <taxon>Bacteria</taxon>
        <taxon>Pseudomonadati</taxon>
        <taxon>Bacteroidota</taxon>
        <taxon>Cytophagia</taxon>
        <taxon>Cytophagales</taxon>
        <taxon>Leadbetterellaceae</taxon>
        <taxon>Lacihabitans</taxon>
    </lineage>
</organism>
<name>A0ABV7Z2N8_9BACT</name>
<dbReference type="Pfam" id="PF00248">
    <property type="entry name" value="Aldo_ket_red"/>
    <property type="match status" value="1"/>
</dbReference>
<gene>
    <name evidence="2" type="ORF">ACFOOI_18215</name>
</gene>
<dbReference type="GO" id="GO:0016491">
    <property type="term" value="F:oxidoreductase activity"/>
    <property type="evidence" value="ECO:0007669"/>
    <property type="project" value="UniProtKB-KW"/>
</dbReference>
<dbReference type="SUPFAM" id="SSF51430">
    <property type="entry name" value="NAD(P)-linked oxidoreductase"/>
    <property type="match status" value="1"/>
</dbReference>
<dbReference type="PANTHER" id="PTHR43364">
    <property type="entry name" value="NADH-SPECIFIC METHYLGLYOXAL REDUCTASE-RELATED"/>
    <property type="match status" value="1"/>
</dbReference>
<dbReference type="InterPro" id="IPR020471">
    <property type="entry name" value="AKR"/>
</dbReference>
<dbReference type="PRINTS" id="PR00069">
    <property type="entry name" value="ALDKETRDTASE"/>
</dbReference>
<keyword evidence="3" id="KW-1185">Reference proteome</keyword>
<protein>
    <submittedName>
        <fullName evidence="2">Aldo/keto reductase family oxidoreductase</fullName>
        <ecNumber evidence="2">1.-.-.-</ecNumber>
    </submittedName>
</protein>
<dbReference type="InterPro" id="IPR050523">
    <property type="entry name" value="AKR_Detox_Biosynth"/>
</dbReference>
<comment type="caution">
    <text evidence="2">The sequence shown here is derived from an EMBL/GenBank/DDBJ whole genome shotgun (WGS) entry which is preliminary data.</text>
</comment>
<keyword evidence="2" id="KW-0560">Oxidoreductase</keyword>
<evidence type="ECO:0000259" key="1">
    <source>
        <dbReference type="Pfam" id="PF00248"/>
    </source>
</evidence>
<dbReference type="InterPro" id="IPR036812">
    <property type="entry name" value="NAD(P)_OxRdtase_dom_sf"/>
</dbReference>
<feature type="domain" description="NADP-dependent oxidoreductase" evidence="1">
    <location>
        <begin position="17"/>
        <end position="285"/>
    </location>
</feature>
<evidence type="ECO:0000313" key="3">
    <source>
        <dbReference type="Proteomes" id="UP001595616"/>
    </source>
</evidence>
<dbReference type="Gene3D" id="3.20.20.100">
    <property type="entry name" value="NADP-dependent oxidoreductase domain"/>
    <property type="match status" value="1"/>
</dbReference>